<evidence type="ECO:0000313" key="2">
    <source>
        <dbReference type="Proteomes" id="UP000255283"/>
    </source>
</evidence>
<name>A0AAQ1UHN3_9BACT</name>
<protein>
    <submittedName>
        <fullName evidence="1">Uncharacterized protein</fullName>
    </submittedName>
</protein>
<dbReference type="AlphaFoldDB" id="A0AAQ1UHN3"/>
<reference evidence="1 2" key="1">
    <citation type="submission" date="2018-06" db="EMBL/GenBank/DDBJ databases">
        <authorList>
            <consortium name="Pathogen Informatics"/>
            <person name="Doyle S."/>
        </authorList>
    </citation>
    <scope>NUCLEOTIDE SEQUENCE [LARGE SCALE GENOMIC DNA]</scope>
    <source>
        <strain evidence="1 2">NCTC13063</strain>
    </source>
</reference>
<comment type="caution">
    <text evidence="1">The sequence shown here is derived from an EMBL/GenBank/DDBJ whole genome shotgun (WGS) entry which is preliminary data.</text>
</comment>
<gene>
    <name evidence="1" type="ORF">NCTC13063_01231</name>
</gene>
<accession>A0AAQ1UHN3</accession>
<sequence length="83" mass="9230">MLPWLMQRYNQNGRIANQERKSLTVVEAIRRSCLVASCSHALSPDSAGYASCMNAHAYPAPHIRTIKNAPQLSTSYGANFMFN</sequence>
<dbReference type="Proteomes" id="UP000255283">
    <property type="component" value="Unassembled WGS sequence"/>
</dbReference>
<evidence type="ECO:0000313" key="1">
    <source>
        <dbReference type="EMBL" id="SUB79954.1"/>
    </source>
</evidence>
<organism evidence="1 2">
    <name type="scientific">Segatella buccae</name>
    <dbReference type="NCBI Taxonomy" id="28126"/>
    <lineage>
        <taxon>Bacteria</taxon>
        <taxon>Pseudomonadati</taxon>
        <taxon>Bacteroidota</taxon>
        <taxon>Bacteroidia</taxon>
        <taxon>Bacteroidales</taxon>
        <taxon>Prevotellaceae</taxon>
        <taxon>Segatella</taxon>
    </lineage>
</organism>
<dbReference type="EMBL" id="UGTJ01000001">
    <property type="protein sequence ID" value="SUB79954.1"/>
    <property type="molecule type" value="Genomic_DNA"/>
</dbReference>
<proteinExistence type="predicted"/>